<dbReference type="Pfam" id="PF03308">
    <property type="entry name" value="MeaB"/>
    <property type="match status" value="1"/>
</dbReference>
<dbReference type="AlphaFoldDB" id="A0A0H3NVF3"/>
<proteinExistence type="inferred from homology"/>
<dbReference type="NCBIfam" id="NF006958">
    <property type="entry name" value="PRK09435.1"/>
    <property type="match status" value="1"/>
</dbReference>
<sequence>MINADNLDDYIQCLRRGERAALAQAMTLVESSLPQHQTLSARLLDSIMPYTGQAKRLGVTGTPGAGKSTFLEALGEELLAQGHKVAVIAVDPSSPVSGGSILGDKTRMLNLSRAEHAFVRPVPSRGHLGGISQSTRELILLCEAAGYDIVIVETVGVGQSETEVAAMVDCFLSLQIAGGGDDLQGIKKGIMEMADFIVINKDDGENHINVDIARHMYHSALNIIRRKYPAWQPLVLSCSALEKRGIREVWQAIQTFWQVITQSGQLATLRQQQNTAWVRHQIEANALAALFSRPDIHQHYQQMEALLQQNQISPRAGISTVTHFITQKIFN</sequence>
<dbReference type="GeneID" id="31408886"/>
<evidence type="ECO:0000256" key="4">
    <source>
        <dbReference type="ARBA" id="ARBA00023134"/>
    </source>
</evidence>
<name>A0A0H3NVF3_YERE1</name>
<dbReference type="PATRIC" id="fig|930944.6.peg.757"/>
<dbReference type="PANTHER" id="PTHR23408">
    <property type="entry name" value="METHYLMALONYL-COA MUTASE"/>
    <property type="match status" value="1"/>
</dbReference>
<dbReference type="GO" id="GO:0005525">
    <property type="term" value="F:GTP binding"/>
    <property type="evidence" value="ECO:0007669"/>
    <property type="project" value="UniProtKB-KW"/>
</dbReference>
<keyword evidence="6" id="KW-0418">Kinase</keyword>
<evidence type="ECO:0000313" key="7">
    <source>
        <dbReference type="Proteomes" id="UP000008084"/>
    </source>
</evidence>
<dbReference type="PANTHER" id="PTHR23408:SF3">
    <property type="entry name" value="METHYLMALONIC ACIDURIA TYPE A PROTEIN, MITOCHONDRIAL"/>
    <property type="match status" value="1"/>
</dbReference>
<dbReference type="EMBL" id="FR729477">
    <property type="protein sequence ID" value="CBY27414.1"/>
    <property type="molecule type" value="Genomic_DNA"/>
</dbReference>
<evidence type="ECO:0000256" key="5">
    <source>
        <dbReference type="ARBA" id="ARBA00048548"/>
    </source>
</evidence>
<organism evidence="6 7">
    <name type="scientific">Yersinia enterocolitica subsp. palearctica serotype O:3 (strain DSM 13030 / CIP 106945 / Y11)</name>
    <dbReference type="NCBI Taxonomy" id="930944"/>
    <lineage>
        <taxon>Bacteria</taxon>
        <taxon>Pseudomonadati</taxon>
        <taxon>Pseudomonadota</taxon>
        <taxon>Gammaproteobacteria</taxon>
        <taxon>Enterobacterales</taxon>
        <taxon>Yersiniaceae</taxon>
        <taxon>Yersinia</taxon>
    </lineage>
</organism>
<keyword evidence="4" id="KW-0342">GTP-binding</keyword>
<dbReference type="KEGG" id="yey:Y11_07671"/>
<comment type="catalytic activity">
    <reaction evidence="5">
        <text>GTP + H2O = GDP + phosphate + H(+)</text>
        <dbReference type="Rhea" id="RHEA:19669"/>
        <dbReference type="ChEBI" id="CHEBI:15377"/>
        <dbReference type="ChEBI" id="CHEBI:15378"/>
        <dbReference type="ChEBI" id="CHEBI:37565"/>
        <dbReference type="ChEBI" id="CHEBI:43474"/>
        <dbReference type="ChEBI" id="CHEBI:58189"/>
    </reaction>
</comment>
<keyword evidence="3" id="KW-0378">Hydrolase</keyword>
<dbReference type="GO" id="GO:0003924">
    <property type="term" value="F:GTPase activity"/>
    <property type="evidence" value="ECO:0007669"/>
    <property type="project" value="InterPro"/>
</dbReference>
<dbReference type="Gene3D" id="1.20.5.170">
    <property type="match status" value="1"/>
</dbReference>
<dbReference type="InterPro" id="IPR027417">
    <property type="entry name" value="P-loop_NTPase"/>
</dbReference>
<dbReference type="InterPro" id="IPR005129">
    <property type="entry name" value="GTPase_ArgK"/>
</dbReference>
<evidence type="ECO:0000256" key="3">
    <source>
        <dbReference type="ARBA" id="ARBA00022801"/>
    </source>
</evidence>
<keyword evidence="6" id="KW-0808">Transferase</keyword>
<dbReference type="CDD" id="cd03114">
    <property type="entry name" value="MMAA-like"/>
    <property type="match status" value="1"/>
</dbReference>
<dbReference type="Gene3D" id="1.10.287.130">
    <property type="match status" value="1"/>
</dbReference>
<dbReference type="NCBIfam" id="TIGR00750">
    <property type="entry name" value="lao"/>
    <property type="match status" value="1"/>
</dbReference>
<dbReference type="Proteomes" id="UP000008084">
    <property type="component" value="Chromosome"/>
</dbReference>
<dbReference type="FunFam" id="3.40.50.300:FF:000647">
    <property type="entry name" value="Methylmalonic aciduria type A homolog, mitochondrial"/>
    <property type="match status" value="1"/>
</dbReference>
<keyword evidence="2" id="KW-0547">Nucleotide-binding</keyword>
<dbReference type="GO" id="GO:0016301">
    <property type="term" value="F:kinase activity"/>
    <property type="evidence" value="ECO:0007669"/>
    <property type="project" value="UniProtKB-KW"/>
</dbReference>
<dbReference type="GO" id="GO:0005737">
    <property type="term" value="C:cytoplasm"/>
    <property type="evidence" value="ECO:0007669"/>
    <property type="project" value="TreeGrafter"/>
</dbReference>
<protein>
    <submittedName>
        <fullName evidence="6">Putative periplasmic protein kinase ArgK and related GTPases of G3E family</fullName>
    </submittedName>
</protein>
<dbReference type="HOGENOM" id="CLU_043725_2_2_6"/>
<dbReference type="Gene3D" id="3.40.50.300">
    <property type="entry name" value="P-loop containing nucleotide triphosphate hydrolases"/>
    <property type="match status" value="1"/>
</dbReference>
<comment type="similarity">
    <text evidence="1">Belongs to the SIMIBI class G3E GTPase family. ArgK/MeaB subfamily.</text>
</comment>
<evidence type="ECO:0000256" key="1">
    <source>
        <dbReference type="ARBA" id="ARBA00009625"/>
    </source>
</evidence>
<gene>
    <name evidence="6" type="ordered locus">Y11_07671</name>
</gene>
<evidence type="ECO:0000256" key="2">
    <source>
        <dbReference type="ARBA" id="ARBA00022741"/>
    </source>
</evidence>
<accession>A0A0H3NVF3</accession>
<dbReference type="RefSeq" id="WP_005161629.1">
    <property type="nucleotide sequence ID" value="NC_017564.1"/>
</dbReference>
<evidence type="ECO:0000313" key="6">
    <source>
        <dbReference type="EMBL" id="CBY27414.1"/>
    </source>
</evidence>
<dbReference type="SUPFAM" id="SSF52540">
    <property type="entry name" value="P-loop containing nucleoside triphosphate hydrolases"/>
    <property type="match status" value="1"/>
</dbReference>
<reference evidence="6 7" key="1">
    <citation type="journal article" date="2011" name="J. Bacteriol.">
        <title>Complete genome sequence of Yersinia enterocolitica subsp. palearctica serogroup O:3.</title>
        <authorList>
            <person name="Batzilla J."/>
            <person name="Hoper D."/>
            <person name="Antonenka U."/>
            <person name="Heesemann J."/>
            <person name="Rakin A."/>
        </authorList>
    </citation>
    <scope>NUCLEOTIDE SEQUENCE [LARGE SCALE GENOMIC DNA]</scope>
    <source>
        <strain evidence="7">DSM 13030 / CIP 106945 / Y11</strain>
    </source>
</reference>